<evidence type="ECO:0000256" key="5">
    <source>
        <dbReference type="ARBA" id="ARBA00023136"/>
    </source>
</evidence>
<accession>I3VQ12</accession>
<dbReference type="GeneID" id="80534746"/>
<protein>
    <submittedName>
        <fullName evidence="7">B37</fullName>
    </submittedName>
</protein>
<name>I3VQ12_9BETA</name>
<keyword evidence="3" id="KW-0732">Signal</keyword>
<evidence type="ECO:0000256" key="2">
    <source>
        <dbReference type="ARBA" id="ARBA00022692"/>
    </source>
</evidence>
<keyword evidence="2 6" id="KW-0812">Transmembrane</keyword>
<proteinExistence type="predicted"/>
<evidence type="ECO:0000256" key="3">
    <source>
        <dbReference type="ARBA" id="ARBA00022729"/>
    </source>
</evidence>
<dbReference type="InterPro" id="IPR010880">
    <property type="entry name" value="Herpes_UL37_HHV-5-rel"/>
</dbReference>
<dbReference type="KEGG" id="vg:80534746"/>
<evidence type="ECO:0000256" key="4">
    <source>
        <dbReference type="ARBA" id="ARBA00022989"/>
    </source>
</evidence>
<dbReference type="RefSeq" id="YP_010797043.1">
    <property type="nucleotide sequence ID" value="NC_076129.1"/>
</dbReference>
<reference evidence="7 8" key="1">
    <citation type="journal article" date="2012" name="J. Virol.">
        <title>A Novel Bat Herpesvirus Encodes Homologues of Major Histocompatibility Complex Classes I and II, C-Type Lectin, and a Unique Family of Immune-Related Genes.</title>
        <authorList>
            <person name="Zhang H."/>
            <person name="Todd S."/>
            <person name="Tachedjian M."/>
            <person name="Barr J.A."/>
            <person name="Luo M."/>
            <person name="Yu M."/>
            <person name="Marsh G.A."/>
            <person name="Crameri G."/>
            <person name="Wang L.F."/>
        </authorList>
    </citation>
    <scope>NUCLEOTIDE SEQUENCE [LARGE SCALE GENOMIC DNA]</scope>
    <source>
        <strain evidence="7">B7D8</strain>
    </source>
</reference>
<evidence type="ECO:0000313" key="7">
    <source>
        <dbReference type="EMBL" id="AFK83856.1"/>
    </source>
</evidence>
<dbReference type="Proteomes" id="UP000103899">
    <property type="component" value="Segment"/>
</dbReference>
<dbReference type="GO" id="GO:0016020">
    <property type="term" value="C:membrane"/>
    <property type="evidence" value="ECO:0007669"/>
    <property type="project" value="UniProtKB-SubCell"/>
</dbReference>
<evidence type="ECO:0000256" key="1">
    <source>
        <dbReference type="ARBA" id="ARBA00004167"/>
    </source>
</evidence>
<organism evidence="7 8">
    <name type="scientific">miniopterid betaherpesvirus 1</name>
    <dbReference type="NCBI Taxonomy" id="3070189"/>
    <lineage>
        <taxon>Viruses</taxon>
        <taxon>Duplodnaviria</taxon>
        <taxon>Heunggongvirae</taxon>
        <taxon>Peploviricota</taxon>
        <taxon>Herviviricetes</taxon>
        <taxon>Herpesvirales</taxon>
        <taxon>Orthoherpesviridae</taxon>
        <taxon>Betaherpesvirinae</taxon>
        <taxon>Quwivirus</taxon>
        <taxon>Quwivirus miniopteridbeta1</taxon>
    </lineage>
</organism>
<keyword evidence="4 6" id="KW-1133">Transmembrane helix</keyword>
<keyword evidence="8" id="KW-1185">Reference proteome</keyword>
<evidence type="ECO:0000256" key="6">
    <source>
        <dbReference type="SAM" id="Phobius"/>
    </source>
</evidence>
<dbReference type="Pfam" id="PF07413">
    <property type="entry name" value="Herpes_UL37_2"/>
    <property type="match status" value="1"/>
</dbReference>
<feature type="transmembrane region" description="Helical" evidence="6">
    <location>
        <begin position="281"/>
        <end position="303"/>
    </location>
</feature>
<sequence length="325" mass="36669">MFSGMFRLFLYDSRGFAMGLCLGVNVAIAFSLLTGATTTSFQCTNEVSICDRTGYTSFGCYLHCRANGYLIFTGPCSVAKRRRIWDNFLGTVNGTIRRAVEVGLRYYTEGYALRGFLASREVTDKNVKAISQFSCRSEQKVATGYLNLTLGRYKYVLRLGRNKPAASPVWSSYGVEDDNKIFSVLVPTTSYDRLFLRKGCLAMATHFKNGTSGRRAPRKMFGCNGATEVLDENWRSMWLNWSKFEEINKTENVESIMVKDMYGAVTPKRKPPKKKRLGSKLAGMFVICGGGLMFTVMFCGLAIRRRHNIVKDFKNETDSFRIRGI</sequence>
<evidence type="ECO:0000313" key="8">
    <source>
        <dbReference type="Proteomes" id="UP000103899"/>
    </source>
</evidence>
<keyword evidence="5 6" id="KW-0472">Membrane</keyword>
<dbReference type="EMBL" id="JQ805139">
    <property type="protein sequence ID" value="AFK83856.1"/>
    <property type="molecule type" value="Genomic_DNA"/>
</dbReference>
<comment type="subcellular location">
    <subcellularLocation>
        <location evidence="1">Membrane</location>
        <topology evidence="1">Single-pass membrane protein</topology>
    </subcellularLocation>
</comment>